<comment type="caution">
    <text evidence="1">The sequence shown here is derived from an EMBL/GenBank/DDBJ whole genome shotgun (WGS) entry which is preliminary data.</text>
</comment>
<keyword evidence="2" id="KW-1185">Reference proteome</keyword>
<dbReference type="Proteomes" id="UP001233999">
    <property type="component" value="Unassembled WGS sequence"/>
</dbReference>
<dbReference type="AlphaFoldDB" id="A0AAD8AJ58"/>
<feature type="non-terminal residue" evidence="1">
    <location>
        <position position="78"/>
    </location>
</feature>
<sequence length="78" mass="8905">SRVGTLGNNCSANHFSYTSHVISSWTEQGMSDAADSAFFCCLFNCLVNNKNVSRYITFLCYYPIIFNKYLIKDSRQNN</sequence>
<evidence type="ECO:0000313" key="1">
    <source>
        <dbReference type="EMBL" id="KAJ9599992.1"/>
    </source>
</evidence>
<reference evidence="1" key="1">
    <citation type="journal article" date="2023" name="IScience">
        <title>Live-bearing cockroach genome reveals convergent evolutionary mechanisms linked to viviparity in insects and beyond.</title>
        <authorList>
            <person name="Fouks B."/>
            <person name="Harrison M.C."/>
            <person name="Mikhailova A.A."/>
            <person name="Marchal E."/>
            <person name="English S."/>
            <person name="Carruthers M."/>
            <person name="Jennings E.C."/>
            <person name="Chiamaka E.L."/>
            <person name="Frigard R.A."/>
            <person name="Pippel M."/>
            <person name="Attardo G.M."/>
            <person name="Benoit J.B."/>
            <person name="Bornberg-Bauer E."/>
            <person name="Tobe S.S."/>
        </authorList>
    </citation>
    <scope>NUCLEOTIDE SEQUENCE</scope>
    <source>
        <strain evidence="1">Stay&amp;Tobe</strain>
    </source>
</reference>
<evidence type="ECO:0000313" key="2">
    <source>
        <dbReference type="Proteomes" id="UP001233999"/>
    </source>
</evidence>
<dbReference type="EMBL" id="JASPKZ010000460">
    <property type="protein sequence ID" value="KAJ9599992.1"/>
    <property type="molecule type" value="Genomic_DNA"/>
</dbReference>
<protein>
    <submittedName>
        <fullName evidence="1">Uncharacterized protein</fullName>
    </submittedName>
</protein>
<name>A0AAD8AJ58_DIPPU</name>
<organism evidence="1 2">
    <name type="scientific">Diploptera punctata</name>
    <name type="common">Pacific beetle cockroach</name>
    <dbReference type="NCBI Taxonomy" id="6984"/>
    <lineage>
        <taxon>Eukaryota</taxon>
        <taxon>Metazoa</taxon>
        <taxon>Ecdysozoa</taxon>
        <taxon>Arthropoda</taxon>
        <taxon>Hexapoda</taxon>
        <taxon>Insecta</taxon>
        <taxon>Pterygota</taxon>
        <taxon>Neoptera</taxon>
        <taxon>Polyneoptera</taxon>
        <taxon>Dictyoptera</taxon>
        <taxon>Blattodea</taxon>
        <taxon>Blaberoidea</taxon>
        <taxon>Blaberidae</taxon>
        <taxon>Diplopterinae</taxon>
        <taxon>Diploptera</taxon>
    </lineage>
</organism>
<feature type="non-terminal residue" evidence="1">
    <location>
        <position position="1"/>
    </location>
</feature>
<accession>A0AAD8AJ58</accession>
<proteinExistence type="predicted"/>
<gene>
    <name evidence="1" type="ORF">L9F63_009702</name>
</gene>
<reference evidence="1" key="2">
    <citation type="submission" date="2023-05" db="EMBL/GenBank/DDBJ databases">
        <authorList>
            <person name="Fouks B."/>
        </authorList>
    </citation>
    <scope>NUCLEOTIDE SEQUENCE</scope>
    <source>
        <strain evidence="1">Stay&amp;Tobe</strain>
        <tissue evidence="1">Testes</tissue>
    </source>
</reference>